<dbReference type="PANTHER" id="PTHR37314">
    <property type="entry name" value="SLR0142 PROTEIN"/>
    <property type="match status" value="1"/>
</dbReference>
<feature type="transmembrane region" description="Helical" evidence="1">
    <location>
        <begin position="94"/>
        <end position="117"/>
    </location>
</feature>
<dbReference type="EMBL" id="LN606600">
    <property type="protein sequence ID" value="CEF42595.1"/>
    <property type="molecule type" value="Genomic_DNA"/>
</dbReference>
<keyword evidence="3" id="KW-1185">Reference proteome</keyword>
<feature type="transmembrane region" description="Helical" evidence="1">
    <location>
        <begin position="123"/>
        <end position="140"/>
    </location>
</feature>
<dbReference type="Pfam" id="PF06912">
    <property type="entry name" value="DUF1275"/>
    <property type="match status" value="1"/>
</dbReference>
<evidence type="ECO:0000313" key="3">
    <source>
        <dbReference type="Proteomes" id="UP000056109"/>
    </source>
</evidence>
<feature type="transmembrane region" description="Helical" evidence="1">
    <location>
        <begin position="60"/>
        <end position="82"/>
    </location>
</feature>
<sequence length="250" mass="26908">MLLEKGGRTFLQDRQLGSSLSAIAGAINAFSFLSVGYYCANMTGNVSALATNFLNEDMKVALVSAGLVVCFLAGAMLSAIMVNVGRRRGEAGIYAYSILIEAVILGALALIQMFYVLPSVQNVFFPLVLSFLMGMQNATVTRVSGAVVRTTHVTGMLTDLGIEVANWLETGRKRTQAEQHIKMRQRLWLHSQIILCFIAGSAVGAWGYLHWQKGFLLGIAGILGCLAVPGILVNTGSEKRREADGESSDQ</sequence>
<dbReference type="Proteomes" id="UP000056109">
    <property type="component" value="Chromosome I"/>
</dbReference>
<keyword evidence="1" id="KW-0812">Transmembrane</keyword>
<name>A0A0U5BDH2_9PROT</name>
<dbReference type="PANTHER" id="PTHR37314:SF4">
    <property type="entry name" value="UPF0700 TRANSMEMBRANE PROTEIN YOAK"/>
    <property type="match status" value="1"/>
</dbReference>
<dbReference type="PATRIC" id="fig|446692.3.peg.3558"/>
<feature type="transmembrane region" description="Helical" evidence="1">
    <location>
        <begin position="20"/>
        <end position="40"/>
    </location>
</feature>
<evidence type="ECO:0000256" key="1">
    <source>
        <dbReference type="SAM" id="Phobius"/>
    </source>
</evidence>
<dbReference type="AlphaFoldDB" id="A0A0U5BDH2"/>
<feature type="transmembrane region" description="Helical" evidence="1">
    <location>
        <begin position="215"/>
        <end position="233"/>
    </location>
</feature>
<dbReference type="InterPro" id="IPR010699">
    <property type="entry name" value="DUF1275"/>
</dbReference>
<keyword evidence="1" id="KW-0472">Membrane</keyword>
<accession>A0A0U5BDH2</accession>
<evidence type="ECO:0008006" key="4">
    <source>
        <dbReference type="Google" id="ProtNLM"/>
    </source>
</evidence>
<protein>
    <recommendedName>
        <fullName evidence="4">DUF1275 domain-containing protein</fullName>
    </recommendedName>
</protein>
<reference evidence="3" key="1">
    <citation type="submission" date="2014-09" db="EMBL/GenBank/DDBJ databases">
        <authorList>
            <person name="Illeghems K.G."/>
        </authorList>
    </citation>
    <scope>NUCLEOTIDE SEQUENCE [LARGE SCALE GENOMIC DNA]</scope>
    <source>
        <strain evidence="3">108B</strain>
    </source>
</reference>
<proteinExistence type="predicted"/>
<organism evidence="2 3">
    <name type="scientific">Acetobacter senegalensis</name>
    <dbReference type="NCBI Taxonomy" id="446692"/>
    <lineage>
        <taxon>Bacteria</taxon>
        <taxon>Pseudomonadati</taxon>
        <taxon>Pseudomonadota</taxon>
        <taxon>Alphaproteobacteria</taxon>
        <taxon>Acetobacterales</taxon>
        <taxon>Acetobacteraceae</taxon>
        <taxon>Acetobacter</taxon>
    </lineage>
</organism>
<keyword evidence="1" id="KW-1133">Transmembrane helix</keyword>
<evidence type="ECO:0000313" key="2">
    <source>
        <dbReference type="EMBL" id="CEF42595.1"/>
    </source>
</evidence>
<dbReference type="RefSeq" id="WP_058988747.1">
    <property type="nucleotide sequence ID" value="NZ_LN606600.1"/>
</dbReference>
<feature type="transmembrane region" description="Helical" evidence="1">
    <location>
        <begin position="187"/>
        <end position="209"/>
    </location>
</feature>
<dbReference type="GeneID" id="34784308"/>
<dbReference type="KEGG" id="asz:ASN_3359"/>
<gene>
    <name evidence="2" type="ORF">ASN_3359</name>
</gene>